<feature type="domain" description="DHFR" evidence="9">
    <location>
        <begin position="19"/>
        <end position="190"/>
    </location>
</feature>
<evidence type="ECO:0000256" key="6">
    <source>
        <dbReference type="ARBA" id="ARBA00023002"/>
    </source>
</evidence>
<dbReference type="CDD" id="cd00209">
    <property type="entry name" value="DHFR"/>
    <property type="match status" value="1"/>
</dbReference>
<dbReference type="EC" id="1.5.1.3" evidence="3"/>
<evidence type="ECO:0000256" key="8">
    <source>
        <dbReference type="SAM" id="MobiDB-lite"/>
    </source>
</evidence>
<dbReference type="Pfam" id="PF00186">
    <property type="entry name" value="DHFR_1"/>
    <property type="match status" value="1"/>
</dbReference>
<dbReference type="SUPFAM" id="SSF53597">
    <property type="entry name" value="Dihydrofolate reductase-like"/>
    <property type="match status" value="1"/>
</dbReference>
<evidence type="ECO:0000256" key="5">
    <source>
        <dbReference type="ARBA" id="ARBA00022857"/>
    </source>
</evidence>
<dbReference type="InterPro" id="IPR024072">
    <property type="entry name" value="DHFR-like_dom_sf"/>
</dbReference>
<dbReference type="PROSITE" id="PS00075">
    <property type="entry name" value="DHFR_1"/>
    <property type="match status" value="1"/>
</dbReference>
<proteinExistence type="inferred from homology"/>
<comment type="similarity">
    <text evidence="2 7">Belongs to the dihydrofolate reductase family.</text>
</comment>
<dbReference type="GO" id="GO:0006730">
    <property type="term" value="P:one-carbon metabolic process"/>
    <property type="evidence" value="ECO:0007669"/>
    <property type="project" value="UniProtKB-KW"/>
</dbReference>
<gene>
    <name evidence="10" type="ORF">E2R59_03795</name>
</gene>
<dbReference type="GO" id="GO:0050661">
    <property type="term" value="F:NADP binding"/>
    <property type="evidence" value="ECO:0007669"/>
    <property type="project" value="InterPro"/>
</dbReference>
<dbReference type="PANTHER" id="PTHR48069">
    <property type="entry name" value="DIHYDROFOLATE REDUCTASE"/>
    <property type="match status" value="1"/>
</dbReference>
<dbReference type="EMBL" id="SMZT01000001">
    <property type="protein sequence ID" value="TDL47109.1"/>
    <property type="molecule type" value="Genomic_DNA"/>
</dbReference>
<evidence type="ECO:0000256" key="2">
    <source>
        <dbReference type="ARBA" id="ARBA00009539"/>
    </source>
</evidence>
<dbReference type="PROSITE" id="PS51330">
    <property type="entry name" value="DHFR_2"/>
    <property type="match status" value="1"/>
</dbReference>
<accession>A0A4R5YPM0</accession>
<keyword evidence="6" id="KW-0560">Oxidoreductase</keyword>
<dbReference type="GO" id="GO:0046452">
    <property type="term" value="P:dihydrofolate metabolic process"/>
    <property type="evidence" value="ECO:0007669"/>
    <property type="project" value="TreeGrafter"/>
</dbReference>
<feature type="region of interest" description="Disordered" evidence="8">
    <location>
        <begin position="184"/>
        <end position="210"/>
    </location>
</feature>
<organism evidence="10 11">
    <name type="scientific">Kocuria rosea</name>
    <name type="common">Deinococcus erythromyxa</name>
    <name type="synonym">Micrococcus rubens</name>
    <dbReference type="NCBI Taxonomy" id="1275"/>
    <lineage>
        <taxon>Bacteria</taxon>
        <taxon>Bacillati</taxon>
        <taxon>Actinomycetota</taxon>
        <taxon>Actinomycetes</taxon>
        <taxon>Micrococcales</taxon>
        <taxon>Micrococcaceae</taxon>
        <taxon>Kocuria</taxon>
    </lineage>
</organism>
<dbReference type="Proteomes" id="UP000295163">
    <property type="component" value="Unassembled WGS sequence"/>
</dbReference>
<dbReference type="PRINTS" id="PR00070">
    <property type="entry name" value="DHFR"/>
</dbReference>
<dbReference type="GO" id="GO:0004146">
    <property type="term" value="F:dihydrofolate reductase activity"/>
    <property type="evidence" value="ECO:0007669"/>
    <property type="project" value="UniProtKB-EC"/>
</dbReference>
<evidence type="ECO:0000313" key="10">
    <source>
        <dbReference type="EMBL" id="TDL47109.1"/>
    </source>
</evidence>
<keyword evidence="4" id="KW-0554">One-carbon metabolism</keyword>
<comment type="pathway">
    <text evidence="1">Cofactor biosynthesis; tetrahydrofolate biosynthesis; 5,6,7,8-tetrahydrofolate from 7,8-dihydrofolate: step 1/1.</text>
</comment>
<dbReference type="PANTHER" id="PTHR48069:SF3">
    <property type="entry name" value="DIHYDROFOLATE REDUCTASE"/>
    <property type="match status" value="1"/>
</dbReference>
<comment type="caution">
    <text evidence="10">The sequence shown here is derived from an EMBL/GenBank/DDBJ whole genome shotgun (WGS) entry which is preliminary data.</text>
</comment>
<dbReference type="GO" id="GO:0046655">
    <property type="term" value="P:folic acid metabolic process"/>
    <property type="evidence" value="ECO:0007669"/>
    <property type="project" value="TreeGrafter"/>
</dbReference>
<evidence type="ECO:0000256" key="4">
    <source>
        <dbReference type="ARBA" id="ARBA00022563"/>
    </source>
</evidence>
<dbReference type="InterPro" id="IPR001796">
    <property type="entry name" value="DHFR_dom"/>
</dbReference>
<reference evidence="10 11" key="1">
    <citation type="submission" date="2019-03" db="EMBL/GenBank/DDBJ databases">
        <title>Genome Sequencing and Assembly of Various Microbes Isolated from Partially Reclaimed Soil and Acid Mine Drainage (AMD) Site.</title>
        <authorList>
            <person name="Steinbock B."/>
            <person name="Bechtold R."/>
            <person name="Sevigny J.L."/>
            <person name="Thomas D."/>
            <person name="Cuthill L.R."/>
            <person name="Aveiro Johannsen E.J."/>
            <person name="Thomas K."/>
            <person name="Ghosh A."/>
        </authorList>
    </citation>
    <scope>NUCLEOTIDE SEQUENCE [LARGE SCALE GENOMIC DNA]</scope>
    <source>
        <strain evidence="10 11">S-A3</strain>
    </source>
</reference>
<dbReference type="RefSeq" id="WP_133409315.1">
    <property type="nucleotide sequence ID" value="NZ_SMZT01000001.1"/>
</dbReference>
<evidence type="ECO:0000259" key="9">
    <source>
        <dbReference type="PROSITE" id="PS51330"/>
    </source>
</evidence>
<dbReference type="InterPro" id="IPR012259">
    <property type="entry name" value="DHFR"/>
</dbReference>
<dbReference type="GeneID" id="64346523"/>
<feature type="compositionally biased region" description="Basic and acidic residues" evidence="8">
    <location>
        <begin position="184"/>
        <end position="194"/>
    </location>
</feature>
<dbReference type="GO" id="GO:0046654">
    <property type="term" value="P:tetrahydrofolate biosynthetic process"/>
    <property type="evidence" value="ECO:0007669"/>
    <property type="project" value="UniProtKB-UniPathway"/>
</dbReference>
<dbReference type="UniPathway" id="UPA00077">
    <property type="reaction ID" value="UER00158"/>
</dbReference>
<dbReference type="AlphaFoldDB" id="A0A4R5YPM0"/>
<keyword evidence="5" id="KW-0521">NADP</keyword>
<dbReference type="Gene3D" id="3.40.430.10">
    <property type="entry name" value="Dihydrofolate Reductase, subunit A"/>
    <property type="match status" value="1"/>
</dbReference>
<evidence type="ECO:0000256" key="3">
    <source>
        <dbReference type="ARBA" id="ARBA00012856"/>
    </source>
</evidence>
<dbReference type="InterPro" id="IPR017925">
    <property type="entry name" value="DHFR_CS"/>
</dbReference>
<name>A0A4R5YPM0_KOCRO</name>
<evidence type="ECO:0000256" key="7">
    <source>
        <dbReference type="RuleBase" id="RU004474"/>
    </source>
</evidence>
<dbReference type="GO" id="GO:0005829">
    <property type="term" value="C:cytosol"/>
    <property type="evidence" value="ECO:0007669"/>
    <property type="project" value="TreeGrafter"/>
</dbReference>
<protein>
    <recommendedName>
        <fullName evidence="3">dihydrofolate reductase</fullName>
        <ecNumber evidence="3">1.5.1.3</ecNumber>
    </recommendedName>
</protein>
<evidence type="ECO:0000256" key="1">
    <source>
        <dbReference type="ARBA" id="ARBA00004903"/>
    </source>
</evidence>
<evidence type="ECO:0000313" key="11">
    <source>
        <dbReference type="Proteomes" id="UP000295163"/>
    </source>
</evidence>
<sequence length="210" mass="21946">MTAASGQALTSRPAGTVGAIGAIWAQTADGVIGRAGAMPWSLPEDMAFFRRTTTGHPVIMGRRTWESFPERFRPLPGRTNIVITSSPGRVDRGEAPGAVLTAPSYAEAVRLARTSPGAERIWVIGGGEVYRQALADAEHPVTEALVTVIDLDADGDTHAPVLDDGWATEPVLGPSVSRTGLGYRIERRTRDRRGPGGGTPGSGSPAAPVA</sequence>